<accession>A0A162PMR5</accession>
<feature type="transmembrane region" description="Helical" evidence="1">
    <location>
        <begin position="12"/>
        <end position="36"/>
    </location>
</feature>
<proteinExistence type="predicted"/>
<reference evidence="2 3" key="1">
    <citation type="submission" date="2016-03" db="EMBL/GenBank/DDBJ databases">
        <title>EvidentialGene: Evidence-directed Construction of Genes on Genomes.</title>
        <authorList>
            <person name="Gilbert D.G."/>
            <person name="Choi J.-H."/>
            <person name="Mockaitis K."/>
            <person name="Colbourne J."/>
            <person name="Pfrender M."/>
        </authorList>
    </citation>
    <scope>NUCLEOTIDE SEQUENCE [LARGE SCALE GENOMIC DNA]</scope>
    <source>
        <strain evidence="2 3">Xinb3</strain>
        <tissue evidence="2">Complete organism</tissue>
    </source>
</reference>
<keyword evidence="1" id="KW-1133">Transmembrane helix</keyword>
<organism evidence="2 3">
    <name type="scientific">Daphnia magna</name>
    <dbReference type="NCBI Taxonomy" id="35525"/>
    <lineage>
        <taxon>Eukaryota</taxon>
        <taxon>Metazoa</taxon>
        <taxon>Ecdysozoa</taxon>
        <taxon>Arthropoda</taxon>
        <taxon>Crustacea</taxon>
        <taxon>Branchiopoda</taxon>
        <taxon>Diplostraca</taxon>
        <taxon>Cladocera</taxon>
        <taxon>Anomopoda</taxon>
        <taxon>Daphniidae</taxon>
        <taxon>Daphnia</taxon>
    </lineage>
</organism>
<comment type="caution">
    <text evidence="2">The sequence shown here is derived from an EMBL/GenBank/DDBJ whole genome shotgun (WGS) entry which is preliminary data.</text>
</comment>
<gene>
    <name evidence="2" type="ORF">APZ42_014724</name>
</gene>
<evidence type="ECO:0000313" key="2">
    <source>
        <dbReference type="EMBL" id="KZS18985.1"/>
    </source>
</evidence>
<name>A0A162PMR5_9CRUS</name>
<keyword evidence="3" id="KW-1185">Reference proteome</keyword>
<evidence type="ECO:0000313" key="3">
    <source>
        <dbReference type="Proteomes" id="UP000076858"/>
    </source>
</evidence>
<sequence>MPIGACPTVDLLFLVLHAIACVSLFFFFATSFRFFLVSSFLSQCNKGLLLLARERRQKEKGETHTYVYITKANQLTGISLSHSLNKAGE</sequence>
<dbReference type="EMBL" id="LRGB01000473">
    <property type="protein sequence ID" value="KZS18985.1"/>
    <property type="molecule type" value="Genomic_DNA"/>
</dbReference>
<dbReference type="AlphaFoldDB" id="A0A162PMR5"/>
<keyword evidence="1" id="KW-0812">Transmembrane</keyword>
<dbReference type="Proteomes" id="UP000076858">
    <property type="component" value="Unassembled WGS sequence"/>
</dbReference>
<evidence type="ECO:0000256" key="1">
    <source>
        <dbReference type="SAM" id="Phobius"/>
    </source>
</evidence>
<protein>
    <submittedName>
        <fullName evidence="2">Uncharacterized protein</fullName>
    </submittedName>
</protein>
<keyword evidence="1" id="KW-0472">Membrane</keyword>